<sequence length="255" mass="26515">MTADTSGAAVVTGGTQGIGLAIARELVAAGRRVAIFGVSDDDRGRAAAADLGGGTQYLRCDVAVEAEVQRAMNEVADLLGPVEVLVNNAGVGAGADPAELTEDRWDAFFSIDLKGVWLCSKYAIPQMRQRGGGAIVNISSIHAHMTRSGMFPYAAAKAGVLGLTRSLALDVASQNIRVNAVCPGYVRTAPMVKLLDSQPDPDAAWDRLSSVHPIGRIGTPDEIAYVVGFLASDRAAFVTGATWNVDGGLSARFAT</sequence>
<evidence type="ECO:0000313" key="8">
    <source>
        <dbReference type="EMBL" id="AQS22428.1"/>
    </source>
</evidence>
<evidence type="ECO:0000256" key="6">
    <source>
        <dbReference type="ARBA" id="ARBA00047400"/>
    </source>
</evidence>
<keyword evidence="4 8" id="KW-0560">Oxidoreductase</keyword>
<dbReference type="EMBL" id="KY349138">
    <property type="protein sequence ID" value="AQS22428.1"/>
    <property type="molecule type" value="Genomic_DNA"/>
</dbReference>
<dbReference type="CDD" id="cd05233">
    <property type="entry name" value="SDR_c"/>
    <property type="match status" value="1"/>
</dbReference>
<dbReference type="InterPro" id="IPR002347">
    <property type="entry name" value="SDR_fam"/>
</dbReference>
<proteinExistence type="inferred from homology"/>
<dbReference type="Gene3D" id="3.40.50.720">
    <property type="entry name" value="NAD(P)-binding Rossmann-like Domain"/>
    <property type="match status" value="1"/>
</dbReference>
<feature type="domain" description="Ketoreductase" evidence="7">
    <location>
        <begin position="7"/>
        <end position="184"/>
    </location>
</feature>
<dbReference type="InterPro" id="IPR036291">
    <property type="entry name" value="NAD(P)-bd_dom_sf"/>
</dbReference>
<keyword evidence="3" id="KW-0964">Secreted</keyword>
<dbReference type="PRINTS" id="PR00081">
    <property type="entry name" value="GDHRDH"/>
</dbReference>
<comment type="subcellular location">
    <subcellularLocation>
        <location evidence="1">Secreted</location>
        <location evidence="1">Cell wall</location>
    </subcellularLocation>
</comment>
<dbReference type="PRINTS" id="PR00080">
    <property type="entry name" value="SDRFAMILY"/>
</dbReference>
<evidence type="ECO:0000256" key="3">
    <source>
        <dbReference type="ARBA" id="ARBA00022512"/>
    </source>
</evidence>
<comment type="similarity">
    <text evidence="2">Belongs to the short-chain dehydrogenases/reductases (SDR) family.</text>
</comment>
<evidence type="ECO:0000256" key="2">
    <source>
        <dbReference type="ARBA" id="ARBA00006484"/>
    </source>
</evidence>
<accession>A0A1S6GKP1</accession>
<dbReference type="InterPro" id="IPR057326">
    <property type="entry name" value="KR_dom"/>
</dbReference>
<reference evidence="8" key="1">
    <citation type="submission" date="2016-12" db="EMBL/GenBank/DDBJ databases">
        <title>Complete plasmid sequence carrying type IV-like and type VII secretion systems from an atypical mycobacteria strain.</title>
        <authorList>
            <person name="Morgado S."/>
            <person name="Marin M."/>
            <person name="Fonseca E."/>
            <person name="Freitas F."/>
            <person name="Vicente A.C."/>
        </authorList>
    </citation>
    <scope>NUCLEOTIDE SEQUENCE</scope>
    <source>
        <strain evidence="8">CBMA 213</strain>
        <plasmid evidence="8">pCBMA213_2</plasmid>
    </source>
</reference>
<dbReference type="GO" id="GO:0032787">
    <property type="term" value="P:monocarboxylic acid metabolic process"/>
    <property type="evidence" value="ECO:0007669"/>
    <property type="project" value="UniProtKB-ARBA"/>
</dbReference>
<dbReference type="GO" id="GO:0004316">
    <property type="term" value="F:3-oxoacyl-[acyl-carrier-protein] reductase (NADPH) activity"/>
    <property type="evidence" value="ECO:0007669"/>
    <property type="project" value="UniProtKB-EC"/>
</dbReference>
<evidence type="ECO:0000256" key="1">
    <source>
        <dbReference type="ARBA" id="ARBA00004191"/>
    </source>
</evidence>
<dbReference type="PANTHER" id="PTHR42879:SF2">
    <property type="entry name" value="3-OXOACYL-[ACYL-CARRIER-PROTEIN] REDUCTASE FABG"/>
    <property type="match status" value="1"/>
</dbReference>
<name>A0A1S6GKP1_9MYCO</name>
<dbReference type="SUPFAM" id="SSF51735">
    <property type="entry name" value="NAD(P)-binding Rossmann-fold domains"/>
    <property type="match status" value="1"/>
</dbReference>
<keyword evidence="8" id="KW-0614">Plasmid</keyword>
<dbReference type="PROSITE" id="PS00061">
    <property type="entry name" value="ADH_SHORT"/>
    <property type="match status" value="1"/>
</dbReference>
<keyword evidence="3" id="KW-0134">Cell wall</keyword>
<evidence type="ECO:0000259" key="7">
    <source>
        <dbReference type="SMART" id="SM00822"/>
    </source>
</evidence>
<dbReference type="Pfam" id="PF13561">
    <property type="entry name" value="adh_short_C2"/>
    <property type="match status" value="1"/>
</dbReference>
<evidence type="ECO:0000256" key="4">
    <source>
        <dbReference type="ARBA" id="ARBA00023002"/>
    </source>
</evidence>
<protein>
    <recommendedName>
        <fullName evidence="5">3-oxoacyl-[acyl-carrier-protein] reductase MabA</fullName>
    </recommendedName>
</protein>
<dbReference type="AlphaFoldDB" id="A0A1S6GKP1"/>
<dbReference type="FunFam" id="3.40.50.720:FF:000084">
    <property type="entry name" value="Short-chain dehydrogenase reductase"/>
    <property type="match status" value="1"/>
</dbReference>
<evidence type="ECO:0000256" key="5">
    <source>
        <dbReference type="ARBA" id="ARBA00040781"/>
    </source>
</evidence>
<dbReference type="InterPro" id="IPR050259">
    <property type="entry name" value="SDR"/>
</dbReference>
<dbReference type="SMART" id="SM00822">
    <property type="entry name" value="PKS_KR"/>
    <property type="match status" value="1"/>
</dbReference>
<dbReference type="InterPro" id="IPR020904">
    <property type="entry name" value="Sc_DH/Rdtase_CS"/>
</dbReference>
<organism evidence="8">
    <name type="scientific">Mycolicibacterium sp. CBMA 213</name>
    <dbReference type="NCBI Taxonomy" id="1968788"/>
    <lineage>
        <taxon>Bacteria</taxon>
        <taxon>Bacillati</taxon>
        <taxon>Actinomycetota</taxon>
        <taxon>Actinomycetes</taxon>
        <taxon>Mycobacteriales</taxon>
        <taxon>Mycobacteriaceae</taxon>
        <taxon>Mycolicibacterium</taxon>
    </lineage>
</organism>
<dbReference type="PANTHER" id="PTHR42879">
    <property type="entry name" value="3-OXOACYL-(ACYL-CARRIER-PROTEIN) REDUCTASE"/>
    <property type="match status" value="1"/>
</dbReference>
<gene>
    <name evidence="8" type="primary">fabG_2</name>
    <name evidence="8" type="ORF">pCBMA213_2_00064</name>
</gene>
<comment type="catalytic activity">
    <reaction evidence="6">
        <text>a (3R)-hydroxyacyl-[ACP] + NADP(+) = a 3-oxoacyl-[ACP] + NADPH + H(+)</text>
        <dbReference type="Rhea" id="RHEA:17397"/>
        <dbReference type="Rhea" id="RHEA-COMP:9916"/>
        <dbReference type="Rhea" id="RHEA-COMP:9945"/>
        <dbReference type="ChEBI" id="CHEBI:15378"/>
        <dbReference type="ChEBI" id="CHEBI:57783"/>
        <dbReference type="ChEBI" id="CHEBI:58349"/>
        <dbReference type="ChEBI" id="CHEBI:78776"/>
        <dbReference type="ChEBI" id="CHEBI:78827"/>
        <dbReference type="EC" id="1.1.1.100"/>
    </reaction>
    <physiologicalReaction direction="right-to-left" evidence="6">
        <dbReference type="Rhea" id="RHEA:17399"/>
    </physiologicalReaction>
</comment>
<dbReference type="RefSeq" id="WP_155911800.1">
    <property type="nucleotide sequence ID" value="NZ_KY349138.1"/>
</dbReference>
<geneLocation type="plasmid" evidence="8">
    <name>pCBMA213_2</name>
</geneLocation>